<evidence type="ECO:0000313" key="2">
    <source>
        <dbReference type="EMBL" id="MBO1901257.1"/>
    </source>
</evidence>
<proteinExistence type="predicted"/>
<dbReference type="GO" id="GO:0016811">
    <property type="term" value="F:hydrolase activity, acting on carbon-nitrogen (but not peptide) bonds, in linear amides"/>
    <property type="evidence" value="ECO:0007669"/>
    <property type="project" value="TreeGrafter"/>
</dbReference>
<dbReference type="Gene3D" id="3.40.50.10320">
    <property type="entry name" value="LmbE-like"/>
    <property type="match status" value="1"/>
</dbReference>
<name>A0A939S9T8_9MICO</name>
<dbReference type="Pfam" id="PF02585">
    <property type="entry name" value="PIG-L"/>
    <property type="match status" value="1"/>
</dbReference>
<comment type="caution">
    <text evidence="2">The sequence shown here is derived from an EMBL/GenBank/DDBJ whole genome shotgun (WGS) entry which is preliminary data.</text>
</comment>
<dbReference type="RefSeq" id="WP_208096666.1">
    <property type="nucleotide sequence ID" value="NZ_JAGDYM010000005.1"/>
</dbReference>
<protein>
    <submittedName>
        <fullName evidence="2">PIG-L family deacetylase</fullName>
    </submittedName>
</protein>
<dbReference type="Proteomes" id="UP000664382">
    <property type="component" value="Unassembled WGS sequence"/>
</dbReference>
<dbReference type="GO" id="GO:0016137">
    <property type="term" value="P:glycoside metabolic process"/>
    <property type="evidence" value="ECO:0007669"/>
    <property type="project" value="UniProtKB-ARBA"/>
</dbReference>
<keyword evidence="1" id="KW-0862">Zinc</keyword>
<dbReference type="PANTHER" id="PTHR12993">
    <property type="entry name" value="N-ACETYLGLUCOSAMINYL-PHOSPHATIDYLINOSITOL DE-N-ACETYLASE-RELATED"/>
    <property type="match status" value="1"/>
</dbReference>
<evidence type="ECO:0000256" key="1">
    <source>
        <dbReference type="ARBA" id="ARBA00022833"/>
    </source>
</evidence>
<dbReference type="InterPro" id="IPR003737">
    <property type="entry name" value="GlcNAc_PI_deacetylase-related"/>
</dbReference>
<dbReference type="InterPro" id="IPR024078">
    <property type="entry name" value="LmbE-like_dom_sf"/>
</dbReference>
<keyword evidence="3" id="KW-1185">Reference proteome</keyword>
<organism evidence="2 3">
    <name type="scientific">Leucobacter weissii</name>
    <dbReference type="NCBI Taxonomy" id="1983706"/>
    <lineage>
        <taxon>Bacteria</taxon>
        <taxon>Bacillati</taxon>
        <taxon>Actinomycetota</taxon>
        <taxon>Actinomycetes</taxon>
        <taxon>Micrococcales</taxon>
        <taxon>Microbacteriaceae</taxon>
        <taxon>Leucobacter</taxon>
    </lineage>
</organism>
<evidence type="ECO:0000313" key="3">
    <source>
        <dbReference type="Proteomes" id="UP000664382"/>
    </source>
</evidence>
<dbReference type="AlphaFoldDB" id="A0A939S9T8"/>
<dbReference type="SUPFAM" id="SSF102588">
    <property type="entry name" value="LmbE-like"/>
    <property type="match status" value="1"/>
</dbReference>
<accession>A0A939S9T8</accession>
<sequence>MSGPAGWFDGASRVLFVHAHPDDETIATGGTLAALAAAGREPLLVTLSRGERGEAVPGSFAGSAGPAGLAAHREGELAAALAALGVSSHAFLGSAPARAAGLPARVYEDSGMAWGPDGFAAAASDGSVGALTRAPAAEALNDLIAAAVAWDAEAVVSYDERGGYGHPDHVFAHRAARAVAHGLELPYWEIVADRAGDPPPREELELHDAAPWLDRKLVALRAHGTQLTVEDEDEGPVIVHVGGQREPVGHLEVFRRMG</sequence>
<dbReference type="PANTHER" id="PTHR12993:SF26">
    <property type="entry name" value="1D-MYO-INOSITOL 2-ACETAMIDO-2-DEOXY-ALPHA-D-GLUCOPYRANOSIDE DEACETYLASE"/>
    <property type="match status" value="1"/>
</dbReference>
<reference evidence="2" key="1">
    <citation type="submission" date="2021-03" db="EMBL/GenBank/DDBJ databases">
        <title>Leucobacter chromiisoli sp. nov., isolated from chromium-containing soil of chemical plant.</title>
        <authorList>
            <person name="Xu Z."/>
        </authorList>
    </citation>
    <scope>NUCLEOTIDE SEQUENCE</scope>
    <source>
        <strain evidence="2">S27</strain>
    </source>
</reference>
<dbReference type="EMBL" id="JAGDYM010000005">
    <property type="protein sequence ID" value="MBO1901257.1"/>
    <property type="molecule type" value="Genomic_DNA"/>
</dbReference>
<gene>
    <name evidence="2" type="ORF">J4H92_04760</name>
</gene>